<evidence type="ECO:0000256" key="4">
    <source>
        <dbReference type="ARBA" id="ARBA00023008"/>
    </source>
</evidence>
<comment type="subcellular location">
    <subcellularLocation>
        <location evidence="1">Periplasm</location>
    </subcellularLocation>
</comment>
<evidence type="ECO:0000259" key="6">
    <source>
        <dbReference type="Pfam" id="PF00127"/>
    </source>
</evidence>
<sequence length="217" mass="23200">MTHRISFTAWLAASLASVTASAGVLQVDVSSRDGQPLVDAVVIVEPVGNPKAASPASAPVTIDQQRMQFIPAVAVVTRGSTLRFTNRDGWDHHVRGIPLGNLAQGDSARGFEMRLAGHSGQGEPASQTVLMDRAGPFQLGCHLHSSMRGAVFVTDSPWHGKTDAQGVMRLQDVPEGPARIRVWHADQLVDAAPVDVTVQALTVTSIPTQITPRRRRP</sequence>
<reference evidence="8" key="1">
    <citation type="journal article" date="2019" name="Int. J. Syst. Evol. Microbiol.">
        <title>The Global Catalogue of Microorganisms (GCM) 10K type strain sequencing project: providing services to taxonomists for standard genome sequencing and annotation.</title>
        <authorList>
            <consortium name="The Broad Institute Genomics Platform"/>
            <consortium name="The Broad Institute Genome Sequencing Center for Infectious Disease"/>
            <person name="Wu L."/>
            <person name="Ma J."/>
        </authorList>
    </citation>
    <scope>NUCLEOTIDE SEQUENCE [LARGE SCALE GENOMIC DNA]</scope>
    <source>
        <strain evidence="8">CCUG 54518</strain>
    </source>
</reference>
<feature type="domain" description="Blue (type 1) copper" evidence="6">
    <location>
        <begin position="60"/>
        <end position="153"/>
    </location>
</feature>
<feature type="chain" id="PRO_5047343859" evidence="5">
    <location>
        <begin position="23"/>
        <end position="217"/>
    </location>
</feature>
<gene>
    <name evidence="7" type="ORF">ACFQNJ_03850</name>
</gene>
<comment type="caution">
    <text evidence="7">The sequence shown here is derived from an EMBL/GenBank/DDBJ whole genome shotgun (WGS) entry which is preliminary data.</text>
</comment>
<name>A0ABW2R6E4_9BURK</name>
<keyword evidence="8" id="KW-1185">Reference proteome</keyword>
<feature type="signal peptide" evidence="5">
    <location>
        <begin position="1"/>
        <end position="22"/>
    </location>
</feature>
<dbReference type="Gene3D" id="2.60.40.420">
    <property type="entry name" value="Cupredoxins - blue copper proteins"/>
    <property type="match status" value="1"/>
</dbReference>
<keyword evidence="3" id="KW-0574">Periplasm</keyword>
<dbReference type="InterPro" id="IPR008972">
    <property type="entry name" value="Cupredoxin"/>
</dbReference>
<evidence type="ECO:0000313" key="8">
    <source>
        <dbReference type="Proteomes" id="UP001596495"/>
    </source>
</evidence>
<keyword evidence="2" id="KW-0479">Metal-binding</keyword>
<dbReference type="Pfam" id="PF00127">
    <property type="entry name" value="Copper-bind"/>
    <property type="match status" value="1"/>
</dbReference>
<evidence type="ECO:0000256" key="2">
    <source>
        <dbReference type="ARBA" id="ARBA00022723"/>
    </source>
</evidence>
<evidence type="ECO:0000313" key="7">
    <source>
        <dbReference type="EMBL" id="MFC7433637.1"/>
    </source>
</evidence>
<dbReference type="Proteomes" id="UP001596495">
    <property type="component" value="Unassembled WGS sequence"/>
</dbReference>
<protein>
    <submittedName>
        <fullName evidence="7">Plastocyanin/azurin family copper-binding protein</fullName>
    </submittedName>
</protein>
<dbReference type="SUPFAM" id="SSF49503">
    <property type="entry name" value="Cupredoxins"/>
    <property type="match status" value="1"/>
</dbReference>
<keyword evidence="4" id="KW-0186">Copper</keyword>
<dbReference type="RefSeq" id="WP_382253939.1">
    <property type="nucleotide sequence ID" value="NZ_JBHTBX010000002.1"/>
</dbReference>
<organism evidence="7 8">
    <name type="scientific">Hydrogenophaga bisanensis</name>
    <dbReference type="NCBI Taxonomy" id="439611"/>
    <lineage>
        <taxon>Bacteria</taxon>
        <taxon>Pseudomonadati</taxon>
        <taxon>Pseudomonadota</taxon>
        <taxon>Betaproteobacteria</taxon>
        <taxon>Burkholderiales</taxon>
        <taxon>Comamonadaceae</taxon>
        <taxon>Hydrogenophaga</taxon>
    </lineage>
</organism>
<evidence type="ECO:0000256" key="5">
    <source>
        <dbReference type="SAM" id="SignalP"/>
    </source>
</evidence>
<evidence type="ECO:0000256" key="3">
    <source>
        <dbReference type="ARBA" id="ARBA00022764"/>
    </source>
</evidence>
<keyword evidence="5" id="KW-0732">Signal</keyword>
<accession>A0ABW2R6E4</accession>
<dbReference type="InterPro" id="IPR000923">
    <property type="entry name" value="BlueCu_1"/>
</dbReference>
<dbReference type="EMBL" id="JBHTBX010000002">
    <property type="protein sequence ID" value="MFC7433637.1"/>
    <property type="molecule type" value="Genomic_DNA"/>
</dbReference>
<proteinExistence type="predicted"/>
<evidence type="ECO:0000256" key="1">
    <source>
        <dbReference type="ARBA" id="ARBA00004418"/>
    </source>
</evidence>